<evidence type="ECO:0000259" key="6">
    <source>
        <dbReference type="PROSITE" id="PS50887"/>
    </source>
</evidence>
<comment type="catalytic activity">
    <reaction evidence="3">
        <text>2 GTP = 3',3'-c-di-GMP + 2 diphosphate</text>
        <dbReference type="Rhea" id="RHEA:24898"/>
        <dbReference type="ChEBI" id="CHEBI:33019"/>
        <dbReference type="ChEBI" id="CHEBI:37565"/>
        <dbReference type="ChEBI" id="CHEBI:58805"/>
        <dbReference type="EC" id="2.7.7.65"/>
    </reaction>
</comment>
<dbReference type="GO" id="GO:1902201">
    <property type="term" value="P:negative regulation of bacterial-type flagellum-dependent cell motility"/>
    <property type="evidence" value="ECO:0007669"/>
    <property type="project" value="TreeGrafter"/>
</dbReference>
<dbReference type="CDD" id="cd01949">
    <property type="entry name" value="GGDEF"/>
    <property type="match status" value="1"/>
</dbReference>
<dbReference type="GO" id="GO:0052621">
    <property type="term" value="F:diguanylate cyclase activity"/>
    <property type="evidence" value="ECO:0007669"/>
    <property type="project" value="UniProtKB-EC"/>
</dbReference>
<dbReference type="SUPFAM" id="SSF52172">
    <property type="entry name" value="CheY-like"/>
    <property type="match status" value="2"/>
</dbReference>
<reference evidence="8" key="1">
    <citation type="submission" date="2009-05" db="EMBL/GenBank/DDBJ databases">
        <title>Complete sequence of Tolumonas auensis DSM 9187.</title>
        <authorList>
            <consortium name="US DOE Joint Genome Institute"/>
            <person name="Lucas S."/>
            <person name="Copeland A."/>
            <person name="Lapidus A."/>
            <person name="Glavina del Rio T."/>
            <person name="Tice H."/>
            <person name="Bruce D."/>
            <person name="Goodwin L."/>
            <person name="Pitluck S."/>
            <person name="Chertkov O."/>
            <person name="Brettin T."/>
            <person name="Detter J.C."/>
            <person name="Han C."/>
            <person name="Larimer F."/>
            <person name="Land M."/>
            <person name="Hauser L."/>
            <person name="Kyrpides N."/>
            <person name="Mikhailova N."/>
            <person name="Spring S."/>
            <person name="Beller H."/>
        </authorList>
    </citation>
    <scope>NUCLEOTIDE SEQUENCE [LARGE SCALE GENOMIC DNA]</scope>
    <source>
        <strain evidence="8">DSM 9187 / TA4</strain>
    </source>
</reference>
<dbReference type="Proteomes" id="UP000009073">
    <property type="component" value="Chromosome"/>
</dbReference>
<dbReference type="KEGG" id="tau:Tola_1743"/>
<dbReference type="PANTHER" id="PTHR45138:SF9">
    <property type="entry name" value="DIGUANYLATE CYCLASE DGCM-RELATED"/>
    <property type="match status" value="1"/>
</dbReference>
<feature type="domain" description="Response regulatory" evidence="5">
    <location>
        <begin position="3"/>
        <end position="117"/>
    </location>
</feature>
<feature type="domain" description="Response regulatory" evidence="5">
    <location>
        <begin position="125"/>
        <end position="242"/>
    </location>
</feature>
<dbReference type="FunFam" id="3.30.70.270:FF:000001">
    <property type="entry name" value="Diguanylate cyclase domain protein"/>
    <property type="match status" value="1"/>
</dbReference>
<dbReference type="Pfam" id="PF00072">
    <property type="entry name" value="Response_reg"/>
    <property type="match status" value="1"/>
</dbReference>
<dbReference type="InterPro" id="IPR000160">
    <property type="entry name" value="GGDEF_dom"/>
</dbReference>
<dbReference type="SMART" id="SM00448">
    <property type="entry name" value="REC"/>
    <property type="match status" value="2"/>
</dbReference>
<evidence type="ECO:0000256" key="4">
    <source>
        <dbReference type="PROSITE-ProRule" id="PRU00169"/>
    </source>
</evidence>
<accession>C4LFI6</accession>
<dbReference type="SUPFAM" id="SSF55073">
    <property type="entry name" value="Nucleotide cyclase"/>
    <property type="match status" value="1"/>
</dbReference>
<comment type="cofactor">
    <cofactor evidence="1">
        <name>Mg(2+)</name>
        <dbReference type="ChEBI" id="CHEBI:18420"/>
    </cofactor>
</comment>
<dbReference type="Gene3D" id="3.30.70.270">
    <property type="match status" value="1"/>
</dbReference>
<dbReference type="AlphaFoldDB" id="C4LFI6"/>
<comment type="caution">
    <text evidence="4">Lacks conserved residue(s) required for the propagation of feature annotation.</text>
</comment>
<dbReference type="PROSITE" id="PS50110">
    <property type="entry name" value="RESPONSE_REGULATORY"/>
    <property type="match status" value="2"/>
</dbReference>
<dbReference type="InterPro" id="IPR011006">
    <property type="entry name" value="CheY-like_superfamily"/>
</dbReference>
<evidence type="ECO:0000256" key="2">
    <source>
        <dbReference type="ARBA" id="ARBA00012528"/>
    </source>
</evidence>
<dbReference type="PROSITE" id="PS50887">
    <property type="entry name" value="GGDEF"/>
    <property type="match status" value="1"/>
</dbReference>
<evidence type="ECO:0000259" key="5">
    <source>
        <dbReference type="PROSITE" id="PS50110"/>
    </source>
</evidence>
<dbReference type="GO" id="GO:0005886">
    <property type="term" value="C:plasma membrane"/>
    <property type="evidence" value="ECO:0007669"/>
    <property type="project" value="TreeGrafter"/>
</dbReference>
<dbReference type="InterPro" id="IPR050469">
    <property type="entry name" value="Diguanylate_Cyclase"/>
</dbReference>
<dbReference type="OrthoDB" id="9812260at2"/>
<dbReference type="EC" id="2.7.7.65" evidence="2"/>
<dbReference type="GO" id="GO:0000160">
    <property type="term" value="P:phosphorelay signal transduction system"/>
    <property type="evidence" value="ECO:0007669"/>
    <property type="project" value="InterPro"/>
</dbReference>
<organism evidence="7 8">
    <name type="scientific">Tolumonas auensis (strain DSM 9187 / NBRC 110442 / TA 4)</name>
    <dbReference type="NCBI Taxonomy" id="595494"/>
    <lineage>
        <taxon>Bacteria</taxon>
        <taxon>Pseudomonadati</taxon>
        <taxon>Pseudomonadota</taxon>
        <taxon>Gammaproteobacteria</taxon>
        <taxon>Aeromonadales</taxon>
        <taxon>Aeromonadaceae</taxon>
        <taxon>Tolumonas</taxon>
    </lineage>
</organism>
<dbReference type="RefSeq" id="WP_015878824.1">
    <property type="nucleotide sequence ID" value="NC_012691.1"/>
</dbReference>
<gene>
    <name evidence="7" type="ordered locus">Tola_1743</name>
</gene>
<evidence type="ECO:0000256" key="3">
    <source>
        <dbReference type="ARBA" id="ARBA00034247"/>
    </source>
</evidence>
<reference evidence="7 8" key="2">
    <citation type="journal article" date="2011" name="Stand. Genomic Sci.">
        <title>Complete genome sequence of Tolumonas auensis type strain (TA 4).</title>
        <authorList>
            <person name="Chertkov O."/>
            <person name="Copeland A."/>
            <person name="Lucas S."/>
            <person name="Lapidus A."/>
            <person name="Berry K.W."/>
            <person name="Detter J.C."/>
            <person name="Del Rio T.G."/>
            <person name="Hammon N."/>
            <person name="Dalin E."/>
            <person name="Tice H."/>
            <person name="Pitluck S."/>
            <person name="Richardson P."/>
            <person name="Bruce D."/>
            <person name="Goodwin L."/>
            <person name="Han C."/>
            <person name="Tapia R."/>
            <person name="Saunders E."/>
            <person name="Schmutz J."/>
            <person name="Brettin T."/>
            <person name="Larimer F."/>
            <person name="Land M."/>
            <person name="Hauser L."/>
            <person name="Spring S."/>
            <person name="Rohde M."/>
            <person name="Kyrpides N.C."/>
            <person name="Ivanova N."/>
            <person name="Goker M."/>
            <person name="Beller H.R."/>
            <person name="Klenk H.P."/>
            <person name="Woyke T."/>
        </authorList>
    </citation>
    <scope>NUCLEOTIDE SEQUENCE [LARGE SCALE GENOMIC DNA]</scope>
    <source>
        <strain evidence="8">DSM 9187 / TA4</strain>
    </source>
</reference>
<dbReference type="STRING" id="595494.Tola_1743"/>
<dbReference type="EMBL" id="CP001616">
    <property type="protein sequence ID" value="ACQ93353.1"/>
    <property type="molecule type" value="Genomic_DNA"/>
</dbReference>
<dbReference type="PANTHER" id="PTHR45138">
    <property type="entry name" value="REGULATORY COMPONENTS OF SENSORY TRANSDUCTION SYSTEM"/>
    <property type="match status" value="1"/>
</dbReference>
<dbReference type="NCBIfam" id="TIGR00254">
    <property type="entry name" value="GGDEF"/>
    <property type="match status" value="1"/>
</dbReference>
<dbReference type="eggNOG" id="COG0745">
    <property type="taxonomic scope" value="Bacteria"/>
</dbReference>
<evidence type="ECO:0000313" key="7">
    <source>
        <dbReference type="EMBL" id="ACQ93353.1"/>
    </source>
</evidence>
<dbReference type="GO" id="GO:0043709">
    <property type="term" value="P:cell adhesion involved in single-species biofilm formation"/>
    <property type="evidence" value="ECO:0007669"/>
    <property type="project" value="TreeGrafter"/>
</dbReference>
<name>C4LFI6_TOLAT</name>
<dbReference type="InterPro" id="IPR043128">
    <property type="entry name" value="Rev_trsase/Diguanyl_cyclase"/>
</dbReference>
<dbReference type="InterPro" id="IPR029787">
    <property type="entry name" value="Nucleotide_cyclase"/>
</dbReference>
<dbReference type="eggNOG" id="COG3706">
    <property type="taxonomic scope" value="Bacteria"/>
</dbReference>
<evidence type="ECO:0000313" key="8">
    <source>
        <dbReference type="Proteomes" id="UP000009073"/>
    </source>
</evidence>
<dbReference type="HOGENOM" id="CLU_000445_11_28_6"/>
<feature type="domain" description="GGDEF" evidence="6">
    <location>
        <begin position="285"/>
        <end position="414"/>
    </location>
</feature>
<sequence>MNRILLIEDGQMITHALSSSISKELAIEIDSVDSLAEAKARLAVNHDYFAVLTGQSDPDAPDNEALDEIMQLHIPVVVITASFSEKTRNELLERGLTNYIVYDSKHSFSDLIHILQRLYLNQFVSVLVVEDVFTDMQFITKQLRKWLLNVHEAKNGIEALNILERHPEIKMVLANYHMPEMNGMELVKALREKHDKENLAIIGISALDEKLLSASFIKYGANDVLTKPFSPEELLCRINHNLEMLELQTDLRDVIYRDHLTQLFNRRYLFEKVEKQFRSAKSAGQSITMGVMDIDHFKRINDSYGHHSGDAVLQAVSALFSQRFPDCITFRLGGEEFGLILFDTPFEIALSRIEQFRHDLKGTAIDLGHPVYITASFGVTDELTEQLEEMLQAADRLLYLAKQQGRDQICTNCE</sequence>
<dbReference type="InterPro" id="IPR001789">
    <property type="entry name" value="Sig_transdc_resp-reg_receiver"/>
</dbReference>
<dbReference type="Pfam" id="PF00990">
    <property type="entry name" value="GGDEF"/>
    <property type="match status" value="1"/>
</dbReference>
<dbReference type="Gene3D" id="3.40.50.2300">
    <property type="match status" value="2"/>
</dbReference>
<keyword evidence="8" id="KW-1185">Reference proteome</keyword>
<evidence type="ECO:0000256" key="1">
    <source>
        <dbReference type="ARBA" id="ARBA00001946"/>
    </source>
</evidence>
<dbReference type="SMART" id="SM00267">
    <property type="entry name" value="GGDEF"/>
    <property type="match status" value="1"/>
</dbReference>
<proteinExistence type="predicted"/>
<protein>
    <recommendedName>
        <fullName evidence="2">diguanylate cyclase</fullName>
        <ecNumber evidence="2">2.7.7.65</ecNumber>
    </recommendedName>
</protein>